<evidence type="ECO:0000256" key="4">
    <source>
        <dbReference type="ARBA" id="ARBA00022777"/>
    </source>
</evidence>
<dbReference type="OrthoDB" id="354826at2759"/>
<dbReference type="GO" id="GO:0005524">
    <property type="term" value="F:ATP binding"/>
    <property type="evidence" value="ECO:0007669"/>
    <property type="project" value="UniProtKB-KW"/>
</dbReference>
<evidence type="ECO:0000256" key="2">
    <source>
        <dbReference type="ARBA" id="ARBA00022679"/>
    </source>
</evidence>
<feature type="region of interest" description="Disordered" evidence="6">
    <location>
        <begin position="411"/>
        <end position="434"/>
    </location>
</feature>
<dbReference type="InterPro" id="IPR011009">
    <property type="entry name" value="Kinase-like_dom_sf"/>
</dbReference>
<evidence type="ECO:0000256" key="1">
    <source>
        <dbReference type="ARBA" id="ARBA00022527"/>
    </source>
</evidence>
<sequence>MDAVRNIIRERVILEQLDHPFLCRLRFAFQDNDYMYMATDLMLGGDLHFHLNRESIFFSEDIIRFWFAELASAVKYLHLKGVVHRDIKPHNILMDDKGHVHLADFNIASHLHPNRLLTSNSGTGYYMAPEVYKGGGYNEAVDWWSFGITLYECVYKKRPFEYDTTEELQAAIRRGYVHYPTKERQISGECLSVIQGFLEINPNKRLGYGDTGWATLVRHPFFRSINWHKLETKSLTPPFQPPTENNFDVTYDLEEMFLDGSPRTILNPKRSTKKEDTLMTAKRERDLKMIQEKFKHFDFTIFEKYEGFKDPVTMTVGDPPDWVKPAFEGAGQGDILPIKRITTEEDRAPNKSASTSHITQIKYDQDSTWKKRSSLGAIRKYPNGSSPNLIIHRNNTSSTSLSEEYALSLQGIRKKQSTKSFQERRERDRKSIQT</sequence>
<evidence type="ECO:0000256" key="3">
    <source>
        <dbReference type="ARBA" id="ARBA00022741"/>
    </source>
</evidence>
<name>A0A9P6XA65_RHIOR</name>
<feature type="compositionally biased region" description="Basic and acidic residues" evidence="6">
    <location>
        <begin position="421"/>
        <end position="434"/>
    </location>
</feature>
<dbReference type="Proteomes" id="UP000716291">
    <property type="component" value="Unassembled WGS sequence"/>
</dbReference>
<evidence type="ECO:0000259" key="8">
    <source>
        <dbReference type="PROSITE" id="PS51285"/>
    </source>
</evidence>
<dbReference type="FunFam" id="1.10.510.10:FF:000469">
    <property type="entry name" value="Serine/threonine-protein kinase 32B"/>
    <property type="match status" value="1"/>
</dbReference>
<dbReference type="Gene3D" id="1.10.510.10">
    <property type="entry name" value="Transferase(Phosphotransferase) domain 1"/>
    <property type="match status" value="1"/>
</dbReference>
<dbReference type="Pfam" id="PF00069">
    <property type="entry name" value="Pkinase"/>
    <property type="match status" value="1"/>
</dbReference>
<dbReference type="Gene3D" id="3.30.200.20">
    <property type="entry name" value="Phosphorylase Kinase, domain 1"/>
    <property type="match status" value="1"/>
</dbReference>
<accession>A0A9P6XA65</accession>
<dbReference type="PANTHER" id="PTHR24351">
    <property type="entry name" value="RIBOSOMAL PROTEIN S6 KINASE"/>
    <property type="match status" value="1"/>
</dbReference>
<keyword evidence="10" id="KW-1185">Reference proteome</keyword>
<comment type="caution">
    <text evidence="9">The sequence shown here is derived from an EMBL/GenBank/DDBJ whole genome shotgun (WGS) entry which is preliminary data.</text>
</comment>
<feature type="region of interest" description="Disordered" evidence="6">
    <location>
        <begin position="334"/>
        <end position="365"/>
    </location>
</feature>
<keyword evidence="4" id="KW-0418">Kinase</keyword>
<dbReference type="InterPro" id="IPR000961">
    <property type="entry name" value="AGC-kinase_C"/>
</dbReference>
<dbReference type="InterPro" id="IPR008271">
    <property type="entry name" value="Ser/Thr_kinase_AS"/>
</dbReference>
<dbReference type="GO" id="GO:0004674">
    <property type="term" value="F:protein serine/threonine kinase activity"/>
    <property type="evidence" value="ECO:0007669"/>
    <property type="project" value="UniProtKB-KW"/>
</dbReference>
<feature type="domain" description="Protein kinase" evidence="7">
    <location>
        <begin position="1"/>
        <end position="222"/>
    </location>
</feature>
<keyword evidence="2" id="KW-0808">Transferase</keyword>
<dbReference type="SUPFAM" id="SSF56112">
    <property type="entry name" value="Protein kinase-like (PK-like)"/>
    <property type="match status" value="1"/>
</dbReference>
<gene>
    <name evidence="9" type="ORF">G6F64_005982</name>
</gene>
<evidence type="ECO:0000256" key="6">
    <source>
        <dbReference type="SAM" id="MobiDB-lite"/>
    </source>
</evidence>
<dbReference type="EMBL" id="JAANQT010000767">
    <property type="protein sequence ID" value="KAG1308522.1"/>
    <property type="molecule type" value="Genomic_DNA"/>
</dbReference>
<evidence type="ECO:0000259" key="7">
    <source>
        <dbReference type="PROSITE" id="PS50011"/>
    </source>
</evidence>
<feature type="domain" description="AGC-kinase C-terminal" evidence="8">
    <location>
        <begin position="223"/>
        <end position="309"/>
    </location>
</feature>
<dbReference type="SMART" id="SM00220">
    <property type="entry name" value="S_TKc"/>
    <property type="match status" value="1"/>
</dbReference>
<reference evidence="9" key="1">
    <citation type="journal article" date="2020" name="Microb. Genom.">
        <title>Genetic diversity of clinical and environmental Mucorales isolates obtained from an investigation of mucormycosis cases among solid organ transplant recipients.</title>
        <authorList>
            <person name="Nguyen M.H."/>
            <person name="Kaul D."/>
            <person name="Muto C."/>
            <person name="Cheng S.J."/>
            <person name="Richter R.A."/>
            <person name="Bruno V.M."/>
            <person name="Liu G."/>
            <person name="Beyhan S."/>
            <person name="Sundermann A.J."/>
            <person name="Mounaud S."/>
            <person name="Pasculle A.W."/>
            <person name="Nierman W.C."/>
            <person name="Driscoll E."/>
            <person name="Cumbie R."/>
            <person name="Clancy C.J."/>
            <person name="Dupont C.L."/>
        </authorList>
    </citation>
    <scope>NUCLEOTIDE SEQUENCE</scope>
    <source>
        <strain evidence="9">GL11</strain>
    </source>
</reference>
<evidence type="ECO:0000313" key="10">
    <source>
        <dbReference type="Proteomes" id="UP000716291"/>
    </source>
</evidence>
<proteinExistence type="predicted"/>
<keyword evidence="1" id="KW-0723">Serine/threonine-protein kinase</keyword>
<dbReference type="InterPro" id="IPR000719">
    <property type="entry name" value="Prot_kinase_dom"/>
</dbReference>
<keyword evidence="3" id="KW-0547">Nucleotide-binding</keyword>
<protein>
    <submittedName>
        <fullName evidence="9">Uncharacterized protein</fullName>
    </submittedName>
</protein>
<evidence type="ECO:0000256" key="5">
    <source>
        <dbReference type="ARBA" id="ARBA00022840"/>
    </source>
</evidence>
<dbReference type="PROSITE" id="PS50011">
    <property type="entry name" value="PROTEIN_KINASE_DOM"/>
    <property type="match status" value="1"/>
</dbReference>
<dbReference type="AlphaFoldDB" id="A0A9P6XA65"/>
<dbReference type="PROSITE" id="PS51285">
    <property type="entry name" value="AGC_KINASE_CTER"/>
    <property type="match status" value="1"/>
</dbReference>
<evidence type="ECO:0000313" key="9">
    <source>
        <dbReference type="EMBL" id="KAG1308522.1"/>
    </source>
</evidence>
<organism evidence="9 10">
    <name type="scientific">Rhizopus oryzae</name>
    <name type="common">Mucormycosis agent</name>
    <name type="synonym">Rhizopus arrhizus var. delemar</name>
    <dbReference type="NCBI Taxonomy" id="64495"/>
    <lineage>
        <taxon>Eukaryota</taxon>
        <taxon>Fungi</taxon>
        <taxon>Fungi incertae sedis</taxon>
        <taxon>Mucoromycota</taxon>
        <taxon>Mucoromycotina</taxon>
        <taxon>Mucoromycetes</taxon>
        <taxon>Mucorales</taxon>
        <taxon>Mucorineae</taxon>
        <taxon>Rhizopodaceae</taxon>
        <taxon>Rhizopus</taxon>
    </lineage>
</organism>
<keyword evidence="5" id="KW-0067">ATP-binding</keyword>
<dbReference type="PROSITE" id="PS00108">
    <property type="entry name" value="PROTEIN_KINASE_ST"/>
    <property type="match status" value="1"/>
</dbReference>